<evidence type="ECO:0000313" key="3">
    <source>
        <dbReference type="Proteomes" id="UP001352852"/>
    </source>
</evidence>
<keyword evidence="3" id="KW-1185">Reference proteome</keyword>
<organism evidence="2 3">
    <name type="scientific">Characodon lateralis</name>
    <dbReference type="NCBI Taxonomy" id="208331"/>
    <lineage>
        <taxon>Eukaryota</taxon>
        <taxon>Metazoa</taxon>
        <taxon>Chordata</taxon>
        <taxon>Craniata</taxon>
        <taxon>Vertebrata</taxon>
        <taxon>Euteleostomi</taxon>
        <taxon>Actinopterygii</taxon>
        <taxon>Neopterygii</taxon>
        <taxon>Teleostei</taxon>
        <taxon>Neoteleostei</taxon>
        <taxon>Acanthomorphata</taxon>
        <taxon>Ovalentaria</taxon>
        <taxon>Atherinomorphae</taxon>
        <taxon>Cyprinodontiformes</taxon>
        <taxon>Goodeidae</taxon>
        <taxon>Characodon</taxon>
    </lineage>
</organism>
<name>A0ABU7EY91_9TELE</name>
<keyword evidence="1" id="KW-0472">Membrane</keyword>
<reference evidence="2 3" key="1">
    <citation type="submission" date="2021-06" db="EMBL/GenBank/DDBJ databases">
        <authorList>
            <person name="Palmer J.M."/>
        </authorList>
    </citation>
    <scope>NUCLEOTIDE SEQUENCE [LARGE SCALE GENOMIC DNA]</scope>
    <source>
        <strain evidence="2 3">CL_MEX2019</strain>
        <tissue evidence="2">Muscle</tissue>
    </source>
</reference>
<dbReference type="EMBL" id="JAHUTJ010070212">
    <property type="protein sequence ID" value="MED6292137.1"/>
    <property type="molecule type" value="Genomic_DNA"/>
</dbReference>
<keyword evidence="1" id="KW-1133">Transmembrane helix</keyword>
<dbReference type="Proteomes" id="UP001352852">
    <property type="component" value="Unassembled WGS sequence"/>
</dbReference>
<accession>A0ABU7EY91</accession>
<gene>
    <name evidence="2" type="ORF">CHARACLAT_030563</name>
</gene>
<sequence length="109" mass="11759">MDYTVGPVSVSSHAPVRARKIQCSVRKVVGKAKVVDCMTNRCPVKRFCLLSCGPLKPLYHGLLGCFSSFLMTRLPSFCGWACLATSGLVLCLAVAPSRRGKKLVRSLSA</sequence>
<evidence type="ECO:0000256" key="1">
    <source>
        <dbReference type="SAM" id="Phobius"/>
    </source>
</evidence>
<comment type="caution">
    <text evidence="2">The sequence shown here is derived from an EMBL/GenBank/DDBJ whole genome shotgun (WGS) entry which is preliminary data.</text>
</comment>
<keyword evidence="1" id="KW-0812">Transmembrane</keyword>
<proteinExistence type="predicted"/>
<feature type="transmembrane region" description="Helical" evidence="1">
    <location>
        <begin position="74"/>
        <end position="95"/>
    </location>
</feature>
<protein>
    <submittedName>
        <fullName evidence="2">Uncharacterized protein</fullName>
    </submittedName>
</protein>
<evidence type="ECO:0000313" key="2">
    <source>
        <dbReference type="EMBL" id="MED6292137.1"/>
    </source>
</evidence>